<evidence type="ECO:0000313" key="3">
    <source>
        <dbReference type="EMBL" id="MDP9805770.1"/>
    </source>
</evidence>
<dbReference type="Proteomes" id="UP001243212">
    <property type="component" value="Unassembled WGS sequence"/>
</dbReference>
<keyword evidence="2" id="KW-1133">Transmembrane helix</keyword>
<feature type="transmembrane region" description="Helical" evidence="2">
    <location>
        <begin position="7"/>
        <end position="27"/>
    </location>
</feature>
<proteinExistence type="predicted"/>
<gene>
    <name evidence="3" type="ORF">J2S70_000352</name>
</gene>
<name>A0ABT9NEY8_9ACTO</name>
<sequence length="71" mass="7489">MSEKKPWIVAGIGLLAVVAIVIGLRVFNSSDSEADEAASPETTAVEDIEHPEPAARELPPEYVTDTAAALE</sequence>
<accession>A0ABT9NEY8</accession>
<keyword evidence="2" id="KW-0812">Transmembrane</keyword>
<feature type="compositionally biased region" description="Basic and acidic residues" evidence="1">
    <location>
        <begin position="47"/>
        <end position="59"/>
    </location>
</feature>
<keyword evidence="4" id="KW-1185">Reference proteome</keyword>
<organism evidence="3 4">
    <name type="scientific">Trueperella bonasi</name>
    <dbReference type="NCBI Taxonomy" id="312286"/>
    <lineage>
        <taxon>Bacteria</taxon>
        <taxon>Bacillati</taxon>
        <taxon>Actinomycetota</taxon>
        <taxon>Actinomycetes</taxon>
        <taxon>Actinomycetales</taxon>
        <taxon>Actinomycetaceae</taxon>
        <taxon>Trueperella</taxon>
    </lineage>
</organism>
<keyword evidence="2" id="KW-0472">Membrane</keyword>
<protein>
    <submittedName>
        <fullName evidence="3">Uncharacterized protein</fullName>
    </submittedName>
</protein>
<evidence type="ECO:0000256" key="1">
    <source>
        <dbReference type="SAM" id="MobiDB-lite"/>
    </source>
</evidence>
<feature type="region of interest" description="Disordered" evidence="1">
    <location>
        <begin position="31"/>
        <end position="71"/>
    </location>
</feature>
<evidence type="ECO:0000256" key="2">
    <source>
        <dbReference type="SAM" id="Phobius"/>
    </source>
</evidence>
<evidence type="ECO:0000313" key="4">
    <source>
        <dbReference type="Proteomes" id="UP001243212"/>
    </source>
</evidence>
<comment type="caution">
    <text evidence="3">The sequence shown here is derived from an EMBL/GenBank/DDBJ whole genome shotgun (WGS) entry which is preliminary data.</text>
</comment>
<dbReference type="EMBL" id="JAUSQX010000001">
    <property type="protein sequence ID" value="MDP9805770.1"/>
    <property type="molecule type" value="Genomic_DNA"/>
</dbReference>
<reference evidence="3 4" key="1">
    <citation type="submission" date="2023-07" db="EMBL/GenBank/DDBJ databases">
        <title>Sequencing the genomes of 1000 actinobacteria strains.</title>
        <authorList>
            <person name="Klenk H.-P."/>
        </authorList>
    </citation>
    <scope>NUCLEOTIDE SEQUENCE [LARGE SCALE GENOMIC DNA]</scope>
    <source>
        <strain evidence="3 4">DSM 17163</strain>
    </source>
</reference>
<dbReference type="RefSeq" id="WP_307682031.1">
    <property type="nucleotide sequence ID" value="NZ_JAUSQX010000001.1"/>
</dbReference>